<protein>
    <submittedName>
        <fullName evidence="4">HtaA domain-containing protein</fullName>
    </submittedName>
</protein>
<dbReference type="AlphaFoldDB" id="A0AAP4FA01"/>
<dbReference type="Pfam" id="PF04213">
    <property type="entry name" value="HtaA"/>
    <property type="match status" value="1"/>
</dbReference>
<feature type="chain" id="PRO_5042849702" evidence="2">
    <location>
        <begin position="27"/>
        <end position="321"/>
    </location>
</feature>
<keyword evidence="2" id="KW-0732">Signal</keyword>
<feature type="region of interest" description="Disordered" evidence="1">
    <location>
        <begin position="214"/>
        <end position="277"/>
    </location>
</feature>
<dbReference type="EMBL" id="JASNVP010000001">
    <property type="protein sequence ID" value="MDK4324911.1"/>
    <property type="molecule type" value="Genomic_DNA"/>
</dbReference>
<feature type="compositionally biased region" description="Basic and acidic residues" evidence="1">
    <location>
        <begin position="255"/>
        <end position="267"/>
    </location>
</feature>
<accession>A0AAP4FA01</accession>
<dbReference type="RefSeq" id="WP_284589359.1">
    <property type="nucleotide sequence ID" value="NZ_JASNVP010000001.1"/>
</dbReference>
<dbReference type="InterPro" id="IPR007331">
    <property type="entry name" value="Htaa"/>
</dbReference>
<evidence type="ECO:0000256" key="1">
    <source>
        <dbReference type="SAM" id="MobiDB-lite"/>
    </source>
</evidence>
<evidence type="ECO:0000313" key="4">
    <source>
        <dbReference type="EMBL" id="MDK4324911.1"/>
    </source>
</evidence>
<proteinExistence type="predicted"/>
<evidence type="ECO:0000313" key="5">
    <source>
        <dbReference type="Proteomes" id="UP001226160"/>
    </source>
</evidence>
<name>A0AAP4FA01_9CORY</name>
<comment type="caution">
    <text evidence="4">The sequence shown here is derived from an EMBL/GenBank/DDBJ whole genome shotgun (WGS) entry which is preliminary data.</text>
</comment>
<reference evidence="4" key="1">
    <citation type="submission" date="2023-05" db="EMBL/GenBank/DDBJ databases">
        <title>Metabolic capabilities are highly conserved among human nasal-associated Corynebacterium species in pangenomic analyses.</title>
        <authorList>
            <person name="Tran T.H."/>
            <person name="Roberts A.Q."/>
            <person name="Escapa I.F."/>
            <person name="Gao W."/>
            <person name="Conlan S."/>
            <person name="Kong H."/>
            <person name="Segre J.A."/>
            <person name="Kelly M.S."/>
            <person name="Lemon K.P."/>
        </authorList>
    </citation>
    <scope>NUCLEOTIDE SEQUENCE</scope>
    <source>
        <strain evidence="4">KPL2654</strain>
    </source>
</reference>
<evidence type="ECO:0000256" key="2">
    <source>
        <dbReference type="SAM" id="SignalP"/>
    </source>
</evidence>
<feature type="domain" description="Htaa" evidence="3">
    <location>
        <begin position="33"/>
        <end position="207"/>
    </location>
</feature>
<gene>
    <name evidence="4" type="ORF">QPX54_00020</name>
</gene>
<feature type="signal peptide" evidence="2">
    <location>
        <begin position="1"/>
        <end position="26"/>
    </location>
</feature>
<sequence length="321" mass="33872">MKVQTLAALTVFAVAGTGIAAPQAFAAEKSIKDGSMTWGIRDSWMSYLLHGFAQGEVKTSEGAKLIGPENNEELQFLLNAGESTIANDQATLKFDGTAQMVGHKSFNPPGLDVTMNDVTIKTQGTAGQILADMHVKGLNPNKEAQGPLDEKFDDAVLATFTLSGPLTTAENINLQDVKTIHGKGSTDVFGKFSPKYAAGNEAAPVDFVVNFEDKPASQPAEPSKEESQPAAPSKEQSKPAAPSKEESKPSVPSKEQPKPADPSKENPKPNLSSSSSNVDLNSDLFTKIIPSLAVIGGIGAAILGLLQHADVFKQLGIKFPF</sequence>
<evidence type="ECO:0000259" key="3">
    <source>
        <dbReference type="Pfam" id="PF04213"/>
    </source>
</evidence>
<organism evidence="4 5">
    <name type="scientific">Corynebacterium propinquum</name>
    <dbReference type="NCBI Taxonomy" id="43769"/>
    <lineage>
        <taxon>Bacteria</taxon>
        <taxon>Bacillati</taxon>
        <taxon>Actinomycetota</taxon>
        <taxon>Actinomycetes</taxon>
        <taxon>Mycobacteriales</taxon>
        <taxon>Corynebacteriaceae</taxon>
        <taxon>Corynebacterium</taxon>
    </lineage>
</organism>
<dbReference type="Proteomes" id="UP001226160">
    <property type="component" value="Unassembled WGS sequence"/>
</dbReference>